<reference evidence="19" key="2">
    <citation type="submission" date="2023-05" db="EMBL/GenBank/DDBJ databases">
        <authorList>
            <consortium name="Lawrence Berkeley National Laboratory"/>
            <person name="Steindorff A."/>
            <person name="Hensen N."/>
            <person name="Bonometti L."/>
            <person name="Westerberg I."/>
            <person name="Brannstrom I.O."/>
            <person name="Guillou S."/>
            <person name="Cros-Aarteil S."/>
            <person name="Calhoun S."/>
            <person name="Haridas S."/>
            <person name="Kuo A."/>
            <person name="Mondo S."/>
            <person name="Pangilinan J."/>
            <person name="Riley R."/>
            <person name="Labutti K."/>
            <person name="Andreopoulos B."/>
            <person name="Lipzen A."/>
            <person name="Chen C."/>
            <person name="Yanf M."/>
            <person name="Daum C."/>
            <person name="Ng V."/>
            <person name="Clum A."/>
            <person name="Ohm R."/>
            <person name="Martin F."/>
            <person name="Silar P."/>
            <person name="Natvig D."/>
            <person name="Lalanne C."/>
            <person name="Gautier V."/>
            <person name="Ament-Velasquez S.L."/>
            <person name="Kruys A."/>
            <person name="Hutchinson M.I."/>
            <person name="Powell A.J."/>
            <person name="Barry K."/>
            <person name="Miller A.N."/>
            <person name="Grigoriev I.V."/>
            <person name="Debuchy R."/>
            <person name="Gladieux P."/>
            <person name="Thoren M.H."/>
            <person name="Johannesson H."/>
        </authorList>
    </citation>
    <scope>NUCLEOTIDE SEQUENCE</scope>
    <source>
        <strain evidence="19">CBS 359.72</strain>
    </source>
</reference>
<feature type="compositionally biased region" description="Acidic residues" evidence="17">
    <location>
        <begin position="510"/>
        <end position="520"/>
    </location>
</feature>
<evidence type="ECO:0000256" key="10">
    <source>
        <dbReference type="ARBA" id="ARBA00022777"/>
    </source>
</evidence>
<evidence type="ECO:0000313" key="20">
    <source>
        <dbReference type="Proteomes" id="UP001303647"/>
    </source>
</evidence>
<keyword evidence="4" id="KW-0723">Serine/threonine-protein kinase</keyword>
<evidence type="ECO:0000256" key="17">
    <source>
        <dbReference type="SAM" id="MobiDB-lite"/>
    </source>
</evidence>
<keyword evidence="8" id="KW-0547">Nucleotide-binding</keyword>
<keyword evidence="13" id="KW-0131">Cell cycle</keyword>
<dbReference type="PANTHER" id="PTHR44899:SF3">
    <property type="entry name" value="SERINE_THREONINE-PROTEIN KINASE NEK1"/>
    <property type="match status" value="1"/>
</dbReference>
<dbReference type="Pfam" id="PF00069">
    <property type="entry name" value="Pkinase"/>
    <property type="match status" value="2"/>
</dbReference>
<feature type="region of interest" description="Disordered" evidence="17">
    <location>
        <begin position="384"/>
        <end position="431"/>
    </location>
</feature>
<evidence type="ECO:0000256" key="2">
    <source>
        <dbReference type="ARBA" id="ARBA00006692"/>
    </source>
</evidence>
<evidence type="ECO:0000256" key="7">
    <source>
        <dbReference type="ARBA" id="ARBA00022679"/>
    </source>
</evidence>
<keyword evidence="9" id="KW-0498">Mitosis</keyword>
<feature type="coiled-coil region" evidence="16">
    <location>
        <begin position="303"/>
        <end position="382"/>
    </location>
</feature>
<dbReference type="InterPro" id="IPR051131">
    <property type="entry name" value="NEK_Ser/Thr_kinase_NIMA"/>
</dbReference>
<feature type="compositionally biased region" description="Polar residues" evidence="17">
    <location>
        <begin position="406"/>
        <end position="421"/>
    </location>
</feature>
<dbReference type="SMART" id="SM00220">
    <property type="entry name" value="S_TKc"/>
    <property type="match status" value="1"/>
</dbReference>
<dbReference type="EMBL" id="MU857609">
    <property type="protein sequence ID" value="KAK4250933.1"/>
    <property type="molecule type" value="Genomic_DNA"/>
</dbReference>
<evidence type="ECO:0000256" key="11">
    <source>
        <dbReference type="ARBA" id="ARBA00022840"/>
    </source>
</evidence>
<gene>
    <name evidence="19" type="ORF">C7999DRAFT_11289</name>
</gene>
<keyword evidence="6" id="KW-0132">Cell division</keyword>
<dbReference type="EC" id="2.7.11.1" evidence="3"/>
<dbReference type="InterPro" id="IPR011009">
    <property type="entry name" value="Kinase-like_dom_sf"/>
</dbReference>
<evidence type="ECO:0000256" key="8">
    <source>
        <dbReference type="ARBA" id="ARBA00022741"/>
    </source>
</evidence>
<evidence type="ECO:0000256" key="15">
    <source>
        <dbReference type="ARBA" id="ARBA00048679"/>
    </source>
</evidence>
<sequence>MSESDKYEVLEKIGHGSFGVIRKVRRKADGMILCRKEISYLKMSQKEREQLHAEFQILSTLRHPNIVGYYHREHLKASQDLHLYMEYCGNGDLGRVIRNLAEKNQYAEESFVWSIFSQLVTALYRCHYGVDPPEVGKSVLGLGSTARPKPPTGGMTILHRDLKPENVFLGEDNSVKLGDFGLSKVMQSHDFASTYVGTPFYMSPEICAAEKYTLKSDIWSLGCIIYELCAREPPFNAKTHFQLVQKIKEGKIAPLPTIYSAELFAIIKDCLRVNPDRRPDTAMLLNLPIVRLMRKEKEVVEFSKTLKAKEESLNRRIRELDQKLAALDQNKASMRQEIDSSLRREWEVKARLEIDRLVSQEIEQLQRKFEQEVQLRVEMELQNRRDEEGRHDLGSSVSKSDYPHSSIGSNEGELSSTTDMSELSVDSPDASTHLLKKSARTPFARAQTMFAMAPAGTPMDIEMASPSPITIASLSLSPRRNIGTKAPMLNPGNIFTANQMAGEPRWEPTQDSDSEFEDDIQIPSPTRMIKSSKNPFTSKNRPQLHAQKSMPVHRLQSKQSQAALQGKTIPVAASTPDLQTVVRTTGSNGALNDRSNSPSRRISKIPSAANLKTNSGSDSSSATSGPLGHKPSNNALNNKKEEHQQQGPQPPVLNKLGTAAGAGGKNTNIRGRTLVELQQARAGGRPMSAVFSNELNVFNSNGNGNAGGSGTGNASPVRAFREHAAAANRGGAGTGLMFTEPAVWDPERDEMPSPFLVRRKPAAAVGAVGGLGFVRGERGSA</sequence>
<proteinExistence type="inferred from homology"/>
<feature type="region of interest" description="Disordered" evidence="17">
    <location>
        <begin position="504"/>
        <end position="667"/>
    </location>
</feature>
<evidence type="ECO:0000256" key="12">
    <source>
        <dbReference type="ARBA" id="ARBA00023242"/>
    </source>
</evidence>
<dbReference type="FunFam" id="1.10.510.10:FF:000697">
    <property type="entry name" value="G2-specific protein kinase nimA"/>
    <property type="match status" value="1"/>
</dbReference>
<dbReference type="PROSITE" id="PS00108">
    <property type="entry name" value="PROTEIN_KINASE_ST"/>
    <property type="match status" value="1"/>
</dbReference>
<comment type="subcellular location">
    <subcellularLocation>
        <location evidence="1">Nucleus</location>
    </subcellularLocation>
</comment>
<evidence type="ECO:0000256" key="14">
    <source>
        <dbReference type="ARBA" id="ARBA00047899"/>
    </source>
</evidence>
<evidence type="ECO:0000256" key="6">
    <source>
        <dbReference type="ARBA" id="ARBA00022618"/>
    </source>
</evidence>
<dbReference type="GO" id="GO:0005524">
    <property type="term" value="F:ATP binding"/>
    <property type="evidence" value="ECO:0007669"/>
    <property type="project" value="UniProtKB-KW"/>
</dbReference>
<dbReference type="GO" id="GO:0051301">
    <property type="term" value="P:cell division"/>
    <property type="evidence" value="ECO:0007669"/>
    <property type="project" value="UniProtKB-KW"/>
</dbReference>
<evidence type="ECO:0000256" key="5">
    <source>
        <dbReference type="ARBA" id="ARBA00022553"/>
    </source>
</evidence>
<comment type="caution">
    <text evidence="19">The sequence shown here is derived from an EMBL/GenBank/DDBJ whole genome shotgun (WGS) entry which is preliminary data.</text>
</comment>
<evidence type="ECO:0000313" key="19">
    <source>
        <dbReference type="EMBL" id="KAK4250933.1"/>
    </source>
</evidence>
<comment type="similarity">
    <text evidence="2">Belongs to the protein kinase superfamily. CAMK Ser/Thr protein kinase family.</text>
</comment>
<comment type="catalytic activity">
    <reaction evidence="15">
        <text>L-seryl-[protein] + ATP = O-phospho-L-seryl-[protein] + ADP + H(+)</text>
        <dbReference type="Rhea" id="RHEA:17989"/>
        <dbReference type="Rhea" id="RHEA-COMP:9863"/>
        <dbReference type="Rhea" id="RHEA-COMP:11604"/>
        <dbReference type="ChEBI" id="CHEBI:15378"/>
        <dbReference type="ChEBI" id="CHEBI:29999"/>
        <dbReference type="ChEBI" id="CHEBI:30616"/>
        <dbReference type="ChEBI" id="CHEBI:83421"/>
        <dbReference type="ChEBI" id="CHEBI:456216"/>
        <dbReference type="EC" id="2.7.11.1"/>
    </reaction>
</comment>
<feature type="compositionally biased region" description="Polar residues" evidence="17">
    <location>
        <begin position="529"/>
        <end position="541"/>
    </location>
</feature>
<keyword evidence="12" id="KW-0539">Nucleus</keyword>
<dbReference type="Gene3D" id="1.10.510.10">
    <property type="entry name" value="Transferase(Phosphotransferase) domain 1"/>
    <property type="match status" value="1"/>
</dbReference>
<feature type="compositionally biased region" description="Basic and acidic residues" evidence="17">
    <location>
        <begin position="384"/>
        <end position="393"/>
    </location>
</feature>
<comment type="catalytic activity">
    <reaction evidence="14">
        <text>L-threonyl-[protein] + ATP = O-phospho-L-threonyl-[protein] + ADP + H(+)</text>
        <dbReference type="Rhea" id="RHEA:46608"/>
        <dbReference type="Rhea" id="RHEA-COMP:11060"/>
        <dbReference type="Rhea" id="RHEA-COMP:11605"/>
        <dbReference type="ChEBI" id="CHEBI:15378"/>
        <dbReference type="ChEBI" id="CHEBI:30013"/>
        <dbReference type="ChEBI" id="CHEBI:30616"/>
        <dbReference type="ChEBI" id="CHEBI:61977"/>
        <dbReference type="ChEBI" id="CHEBI:456216"/>
        <dbReference type="EC" id="2.7.11.1"/>
    </reaction>
</comment>
<evidence type="ECO:0000256" key="1">
    <source>
        <dbReference type="ARBA" id="ARBA00004123"/>
    </source>
</evidence>
<protein>
    <recommendedName>
        <fullName evidence="3">non-specific serine/threonine protein kinase</fullName>
        <ecNumber evidence="3">2.7.11.1</ecNumber>
    </recommendedName>
</protein>
<dbReference type="PANTHER" id="PTHR44899">
    <property type="entry name" value="CAMK FAMILY PROTEIN KINASE"/>
    <property type="match status" value="1"/>
</dbReference>
<keyword evidence="20" id="KW-1185">Reference proteome</keyword>
<evidence type="ECO:0000256" key="9">
    <source>
        <dbReference type="ARBA" id="ARBA00022776"/>
    </source>
</evidence>
<organism evidence="19 20">
    <name type="scientific">Corynascus novoguineensis</name>
    <dbReference type="NCBI Taxonomy" id="1126955"/>
    <lineage>
        <taxon>Eukaryota</taxon>
        <taxon>Fungi</taxon>
        <taxon>Dikarya</taxon>
        <taxon>Ascomycota</taxon>
        <taxon>Pezizomycotina</taxon>
        <taxon>Sordariomycetes</taxon>
        <taxon>Sordariomycetidae</taxon>
        <taxon>Sordariales</taxon>
        <taxon>Chaetomiaceae</taxon>
        <taxon>Corynascus</taxon>
    </lineage>
</organism>
<feature type="compositionally biased region" description="Polar residues" evidence="17">
    <location>
        <begin position="576"/>
        <end position="600"/>
    </location>
</feature>
<evidence type="ECO:0000256" key="4">
    <source>
        <dbReference type="ARBA" id="ARBA00022527"/>
    </source>
</evidence>
<dbReference type="InterPro" id="IPR000719">
    <property type="entry name" value="Prot_kinase_dom"/>
</dbReference>
<dbReference type="Proteomes" id="UP001303647">
    <property type="component" value="Unassembled WGS sequence"/>
</dbReference>
<keyword evidence="5" id="KW-0597">Phosphoprotein</keyword>
<keyword evidence="7" id="KW-0808">Transferase</keyword>
<evidence type="ECO:0000256" key="13">
    <source>
        <dbReference type="ARBA" id="ARBA00023306"/>
    </source>
</evidence>
<dbReference type="GO" id="GO:0004674">
    <property type="term" value="F:protein serine/threonine kinase activity"/>
    <property type="evidence" value="ECO:0007669"/>
    <property type="project" value="UniProtKB-KW"/>
</dbReference>
<evidence type="ECO:0000259" key="18">
    <source>
        <dbReference type="PROSITE" id="PS50011"/>
    </source>
</evidence>
<dbReference type="GO" id="GO:0005634">
    <property type="term" value="C:nucleus"/>
    <property type="evidence" value="ECO:0007669"/>
    <property type="project" value="UniProtKB-SubCell"/>
</dbReference>
<dbReference type="PROSITE" id="PS50011">
    <property type="entry name" value="PROTEIN_KINASE_DOM"/>
    <property type="match status" value="1"/>
</dbReference>
<dbReference type="Gene3D" id="3.30.200.20">
    <property type="entry name" value="Phosphorylase Kinase, domain 1"/>
    <property type="match status" value="1"/>
</dbReference>
<evidence type="ECO:0000256" key="16">
    <source>
        <dbReference type="SAM" id="Coils"/>
    </source>
</evidence>
<evidence type="ECO:0000256" key="3">
    <source>
        <dbReference type="ARBA" id="ARBA00012513"/>
    </source>
</evidence>
<feature type="domain" description="Protein kinase" evidence="18">
    <location>
        <begin position="7"/>
        <end position="290"/>
    </location>
</feature>
<dbReference type="AlphaFoldDB" id="A0AAN7CYX2"/>
<dbReference type="FunFam" id="3.30.200.20:FF:000525">
    <property type="entry name" value="Serine/threonine-protein kinase KIN3"/>
    <property type="match status" value="1"/>
</dbReference>
<dbReference type="InterPro" id="IPR008271">
    <property type="entry name" value="Ser/Thr_kinase_AS"/>
</dbReference>
<feature type="compositionally biased region" description="Low complexity" evidence="17">
    <location>
        <begin position="615"/>
        <end position="624"/>
    </location>
</feature>
<dbReference type="CDD" id="cd08217">
    <property type="entry name" value="STKc_Nek2"/>
    <property type="match status" value="1"/>
</dbReference>
<dbReference type="SUPFAM" id="SSF56112">
    <property type="entry name" value="Protein kinase-like (PK-like)"/>
    <property type="match status" value="1"/>
</dbReference>
<keyword evidence="16" id="KW-0175">Coiled coil</keyword>
<reference evidence="19" key="1">
    <citation type="journal article" date="2023" name="Mol. Phylogenet. Evol.">
        <title>Genome-scale phylogeny and comparative genomics of the fungal order Sordariales.</title>
        <authorList>
            <person name="Hensen N."/>
            <person name="Bonometti L."/>
            <person name="Westerberg I."/>
            <person name="Brannstrom I.O."/>
            <person name="Guillou S."/>
            <person name="Cros-Aarteil S."/>
            <person name="Calhoun S."/>
            <person name="Haridas S."/>
            <person name="Kuo A."/>
            <person name="Mondo S."/>
            <person name="Pangilinan J."/>
            <person name="Riley R."/>
            <person name="LaButti K."/>
            <person name="Andreopoulos B."/>
            <person name="Lipzen A."/>
            <person name="Chen C."/>
            <person name="Yan M."/>
            <person name="Daum C."/>
            <person name="Ng V."/>
            <person name="Clum A."/>
            <person name="Steindorff A."/>
            <person name="Ohm R.A."/>
            <person name="Martin F."/>
            <person name="Silar P."/>
            <person name="Natvig D.O."/>
            <person name="Lalanne C."/>
            <person name="Gautier V."/>
            <person name="Ament-Velasquez S.L."/>
            <person name="Kruys A."/>
            <person name="Hutchinson M.I."/>
            <person name="Powell A.J."/>
            <person name="Barry K."/>
            <person name="Miller A.N."/>
            <person name="Grigoriev I.V."/>
            <person name="Debuchy R."/>
            <person name="Gladieux P."/>
            <person name="Hiltunen Thoren M."/>
            <person name="Johannesson H."/>
        </authorList>
    </citation>
    <scope>NUCLEOTIDE SEQUENCE</scope>
    <source>
        <strain evidence="19">CBS 359.72</strain>
    </source>
</reference>
<keyword evidence="10 19" id="KW-0418">Kinase</keyword>
<accession>A0AAN7CYX2</accession>
<name>A0AAN7CYX2_9PEZI</name>
<keyword evidence="11" id="KW-0067">ATP-binding</keyword>